<proteinExistence type="inferred from homology"/>
<accession>A0ABV9A4M6</accession>
<dbReference type="Gene3D" id="1.10.3720.10">
    <property type="entry name" value="MetI-like"/>
    <property type="match status" value="1"/>
</dbReference>
<dbReference type="InterPro" id="IPR000515">
    <property type="entry name" value="MetI-like"/>
</dbReference>
<evidence type="ECO:0000259" key="10">
    <source>
        <dbReference type="PROSITE" id="PS50928"/>
    </source>
</evidence>
<organism evidence="11 12">
    <name type="scientific">Streptomyces ovatisporus</name>
    <dbReference type="NCBI Taxonomy" id="1128682"/>
    <lineage>
        <taxon>Bacteria</taxon>
        <taxon>Bacillati</taxon>
        <taxon>Actinomycetota</taxon>
        <taxon>Actinomycetes</taxon>
        <taxon>Kitasatosporales</taxon>
        <taxon>Streptomycetaceae</taxon>
        <taxon>Streptomyces</taxon>
    </lineage>
</organism>
<evidence type="ECO:0000256" key="9">
    <source>
        <dbReference type="SAM" id="MobiDB-lite"/>
    </source>
</evidence>
<sequence length="329" mass="34346">MSNPDVLMPRQPPDDGDSGDGSRASPPAAHRTRDAVPRGRLRGAGRTAGFVVLVLWVVAPLLPLLAWAFTRRWVYPGLLPQEWSLGAWTDAADPQRGVLAALGTSLGLALFTAATATVLGVLAARGLALHAPPAAPLLRLLLLAPVLVPPFALAVGVQEIFIRLGLSDQALGVALVHLVPALPYTVLTLVGAHATYDVRMEQAARTLGASRTAVVRHVVLPALAPALLAAATLAFLVSWGEYLMTVLVGGGVVTTLPLLLFSTASGSGNQALTAVLGVLVVAPPVLLFGVAAGLLRRRRARWADPARTAAYPGNHRTHTTSEAEPDSWT</sequence>
<comment type="caution">
    <text evidence="11">The sequence shown here is derived from an EMBL/GenBank/DDBJ whole genome shotgun (WGS) entry which is preliminary data.</text>
</comment>
<dbReference type="RefSeq" id="WP_386446106.1">
    <property type="nucleotide sequence ID" value="NZ_JBHSFH010000005.1"/>
</dbReference>
<evidence type="ECO:0000256" key="3">
    <source>
        <dbReference type="ARBA" id="ARBA00022475"/>
    </source>
</evidence>
<comment type="similarity">
    <text evidence="8">Belongs to the binding-protein-dependent transport system permease family.</text>
</comment>
<comment type="subcellular location">
    <subcellularLocation>
        <location evidence="1">Cell inner membrane</location>
        <topology evidence="1">Multi-pass membrane protein</topology>
    </subcellularLocation>
    <subcellularLocation>
        <location evidence="8">Cell membrane</location>
        <topology evidence="8">Multi-pass membrane protein</topology>
    </subcellularLocation>
</comment>
<evidence type="ECO:0000256" key="2">
    <source>
        <dbReference type="ARBA" id="ARBA00022448"/>
    </source>
</evidence>
<evidence type="ECO:0000256" key="4">
    <source>
        <dbReference type="ARBA" id="ARBA00022519"/>
    </source>
</evidence>
<evidence type="ECO:0000256" key="5">
    <source>
        <dbReference type="ARBA" id="ARBA00022692"/>
    </source>
</evidence>
<evidence type="ECO:0000256" key="8">
    <source>
        <dbReference type="RuleBase" id="RU363032"/>
    </source>
</evidence>
<evidence type="ECO:0000313" key="12">
    <source>
        <dbReference type="Proteomes" id="UP001595997"/>
    </source>
</evidence>
<dbReference type="Pfam" id="PF00528">
    <property type="entry name" value="BPD_transp_1"/>
    <property type="match status" value="1"/>
</dbReference>
<feature type="transmembrane region" description="Helical" evidence="8">
    <location>
        <begin position="242"/>
        <end position="261"/>
    </location>
</feature>
<dbReference type="EMBL" id="JBHSFH010000005">
    <property type="protein sequence ID" value="MFC4494680.1"/>
    <property type="molecule type" value="Genomic_DNA"/>
</dbReference>
<feature type="transmembrane region" description="Helical" evidence="8">
    <location>
        <begin position="98"/>
        <end position="124"/>
    </location>
</feature>
<dbReference type="SUPFAM" id="SSF161098">
    <property type="entry name" value="MetI-like"/>
    <property type="match status" value="1"/>
</dbReference>
<keyword evidence="4" id="KW-0997">Cell inner membrane</keyword>
<dbReference type="PANTHER" id="PTHR43357">
    <property type="entry name" value="INNER MEMBRANE ABC TRANSPORTER PERMEASE PROTEIN YDCV"/>
    <property type="match status" value="1"/>
</dbReference>
<evidence type="ECO:0000256" key="1">
    <source>
        <dbReference type="ARBA" id="ARBA00004429"/>
    </source>
</evidence>
<keyword evidence="5 8" id="KW-0812">Transmembrane</keyword>
<dbReference type="PROSITE" id="PS50928">
    <property type="entry name" value="ABC_TM1"/>
    <property type="match status" value="1"/>
</dbReference>
<keyword evidence="3" id="KW-1003">Cell membrane</keyword>
<name>A0ABV9A4M6_9ACTN</name>
<protein>
    <submittedName>
        <fullName evidence="11">ABC transporter permease</fullName>
    </submittedName>
</protein>
<evidence type="ECO:0000256" key="7">
    <source>
        <dbReference type="ARBA" id="ARBA00023136"/>
    </source>
</evidence>
<feature type="transmembrane region" description="Helical" evidence="8">
    <location>
        <begin position="169"/>
        <end position="192"/>
    </location>
</feature>
<dbReference type="Proteomes" id="UP001595997">
    <property type="component" value="Unassembled WGS sequence"/>
</dbReference>
<keyword evidence="12" id="KW-1185">Reference proteome</keyword>
<keyword evidence="2 8" id="KW-0813">Transport</keyword>
<feature type="domain" description="ABC transmembrane type-1" evidence="10">
    <location>
        <begin position="102"/>
        <end position="291"/>
    </location>
</feature>
<keyword evidence="6 8" id="KW-1133">Transmembrane helix</keyword>
<feature type="transmembrane region" description="Helical" evidence="8">
    <location>
        <begin position="273"/>
        <end position="295"/>
    </location>
</feature>
<gene>
    <name evidence="11" type="ORF">ACFPA8_11105</name>
</gene>
<evidence type="ECO:0000313" key="11">
    <source>
        <dbReference type="EMBL" id="MFC4494680.1"/>
    </source>
</evidence>
<feature type="transmembrane region" description="Helical" evidence="8">
    <location>
        <begin position="136"/>
        <end position="157"/>
    </location>
</feature>
<feature type="transmembrane region" description="Helical" evidence="8">
    <location>
        <begin position="48"/>
        <end position="69"/>
    </location>
</feature>
<dbReference type="InterPro" id="IPR035906">
    <property type="entry name" value="MetI-like_sf"/>
</dbReference>
<feature type="transmembrane region" description="Helical" evidence="8">
    <location>
        <begin position="213"/>
        <end position="236"/>
    </location>
</feature>
<feature type="region of interest" description="Disordered" evidence="9">
    <location>
        <begin position="309"/>
        <end position="329"/>
    </location>
</feature>
<reference evidence="12" key="1">
    <citation type="journal article" date="2019" name="Int. J. Syst. Evol. Microbiol.">
        <title>The Global Catalogue of Microorganisms (GCM) 10K type strain sequencing project: providing services to taxonomists for standard genome sequencing and annotation.</title>
        <authorList>
            <consortium name="The Broad Institute Genomics Platform"/>
            <consortium name="The Broad Institute Genome Sequencing Center for Infectious Disease"/>
            <person name="Wu L."/>
            <person name="Ma J."/>
        </authorList>
    </citation>
    <scope>NUCLEOTIDE SEQUENCE [LARGE SCALE GENOMIC DNA]</scope>
    <source>
        <strain evidence="12">CGMCC 4.7357</strain>
    </source>
</reference>
<dbReference type="PANTHER" id="PTHR43357:SF4">
    <property type="entry name" value="INNER MEMBRANE ABC TRANSPORTER PERMEASE PROTEIN YDCV"/>
    <property type="match status" value="1"/>
</dbReference>
<evidence type="ECO:0000256" key="6">
    <source>
        <dbReference type="ARBA" id="ARBA00022989"/>
    </source>
</evidence>
<dbReference type="CDD" id="cd06261">
    <property type="entry name" value="TM_PBP2"/>
    <property type="match status" value="1"/>
</dbReference>
<feature type="region of interest" description="Disordered" evidence="9">
    <location>
        <begin position="1"/>
        <end position="38"/>
    </location>
</feature>
<keyword evidence="7 8" id="KW-0472">Membrane</keyword>